<keyword evidence="8 10" id="KW-0687">Ribonucleoprotein</keyword>
<evidence type="ECO:0000256" key="11">
    <source>
        <dbReference type="RuleBase" id="RU003477"/>
    </source>
</evidence>
<keyword evidence="10" id="KW-0694">RNA-binding</keyword>
<dbReference type="InterPro" id="IPR005824">
    <property type="entry name" value="KOW"/>
</dbReference>
<dbReference type="PANTHER" id="PTHR12903">
    <property type="entry name" value="MITOCHONDRIAL RIBOSOMAL PROTEIN L24"/>
    <property type="match status" value="1"/>
</dbReference>
<dbReference type="Gene3D" id="2.30.30.30">
    <property type="match status" value="1"/>
</dbReference>
<keyword evidence="5 13" id="KW-0150">Chloroplast</keyword>
<dbReference type="AlphaFoldDB" id="A0A7S6UA09"/>
<dbReference type="InterPro" id="IPR014722">
    <property type="entry name" value="Rib_uL2_dom2"/>
</dbReference>
<comment type="subcellular location">
    <subcellularLocation>
        <location evidence="2 10">Plastid</location>
        <location evidence="2 10">Chloroplast</location>
    </subcellularLocation>
</comment>
<organism evidence="13">
    <name type="scientific">Schizocladia ischiensis</name>
    <dbReference type="NCBI Taxonomy" id="196139"/>
    <lineage>
        <taxon>Eukaryota</taxon>
        <taxon>Sar</taxon>
        <taxon>Stramenopiles</taxon>
        <taxon>Ochrophyta</taxon>
        <taxon>PX clade</taxon>
        <taxon>Schizocladiophyceae</taxon>
        <taxon>Schizocladiales</taxon>
        <taxon>Schizocladiaceae</taxon>
        <taxon>Schizocladia</taxon>
    </lineage>
</organism>
<dbReference type="Pfam" id="PF17136">
    <property type="entry name" value="ribosomal_L24"/>
    <property type="match status" value="1"/>
</dbReference>
<dbReference type="InterPro" id="IPR008991">
    <property type="entry name" value="Translation_prot_SH3-like_sf"/>
</dbReference>
<evidence type="ECO:0000256" key="7">
    <source>
        <dbReference type="ARBA" id="ARBA00022980"/>
    </source>
</evidence>
<evidence type="ECO:0000256" key="5">
    <source>
        <dbReference type="ARBA" id="ARBA00022528"/>
    </source>
</evidence>
<dbReference type="GO" id="GO:0003735">
    <property type="term" value="F:structural constituent of ribosome"/>
    <property type="evidence" value="ECO:0007669"/>
    <property type="project" value="InterPro"/>
</dbReference>
<dbReference type="InterPro" id="IPR005825">
    <property type="entry name" value="Ribosomal_uL24_CS"/>
</dbReference>
<dbReference type="CDD" id="cd06089">
    <property type="entry name" value="KOW_RPL26"/>
    <property type="match status" value="1"/>
</dbReference>
<evidence type="ECO:0000256" key="6">
    <source>
        <dbReference type="ARBA" id="ARBA00022640"/>
    </source>
</evidence>
<dbReference type="GO" id="GO:0009507">
    <property type="term" value="C:chloroplast"/>
    <property type="evidence" value="ECO:0007669"/>
    <property type="project" value="UniProtKB-SubCell"/>
</dbReference>
<keyword evidence="6 13" id="KW-0934">Plastid</keyword>
<dbReference type="SUPFAM" id="SSF50104">
    <property type="entry name" value="Translation proteins SH3-like domain"/>
    <property type="match status" value="1"/>
</dbReference>
<evidence type="ECO:0000256" key="8">
    <source>
        <dbReference type="ARBA" id="ARBA00023274"/>
    </source>
</evidence>
<dbReference type="InterPro" id="IPR057264">
    <property type="entry name" value="Ribosomal_uL24_C"/>
</dbReference>
<dbReference type="HAMAP" id="MF_01326_B">
    <property type="entry name" value="Ribosomal_uL24_B"/>
    <property type="match status" value="1"/>
</dbReference>
<dbReference type="GO" id="GO:0019843">
    <property type="term" value="F:rRNA binding"/>
    <property type="evidence" value="ECO:0007669"/>
    <property type="project" value="UniProtKB-UniRule"/>
</dbReference>
<dbReference type="RefSeq" id="YP_010032338.1">
    <property type="nucleotide sequence ID" value="NC_053868.1"/>
</dbReference>
<dbReference type="GO" id="GO:1990904">
    <property type="term" value="C:ribonucleoprotein complex"/>
    <property type="evidence" value="ECO:0007669"/>
    <property type="project" value="UniProtKB-KW"/>
</dbReference>
<dbReference type="InterPro" id="IPR041988">
    <property type="entry name" value="Ribosomal_uL24_KOW"/>
</dbReference>
<comment type="subunit">
    <text evidence="4 10">Part of the 50S ribosomal subunit.</text>
</comment>
<evidence type="ECO:0000259" key="12">
    <source>
        <dbReference type="SMART" id="SM00739"/>
    </source>
</evidence>
<keyword evidence="10" id="KW-0699">rRNA-binding</keyword>
<name>A0A7S6UA09_9STRA</name>
<dbReference type="NCBIfam" id="TIGR01079">
    <property type="entry name" value="rplX_bact"/>
    <property type="match status" value="1"/>
</dbReference>
<evidence type="ECO:0000256" key="10">
    <source>
        <dbReference type="HAMAP-Rule" id="MF_01326"/>
    </source>
</evidence>
<dbReference type="GeneID" id="63377833"/>
<comment type="similarity">
    <text evidence="3 10 11">Belongs to the universal ribosomal protein uL24 family.</text>
</comment>
<dbReference type="GO" id="GO:0005840">
    <property type="term" value="C:ribosome"/>
    <property type="evidence" value="ECO:0007669"/>
    <property type="project" value="UniProtKB-KW"/>
</dbReference>
<dbReference type="InterPro" id="IPR003256">
    <property type="entry name" value="Ribosomal_uL24"/>
</dbReference>
<sequence length="81" mass="9217">MEKKRRLKKGDEVKIISGAYKGEFGIIKKVLTKSNKIIVNSINIKVKHIKPSRISQTGNIKRFEFPIHISNVSLRKGVENS</sequence>
<protein>
    <recommendedName>
        <fullName evidence="9 10">Large ribosomal subunit protein uL24c</fullName>
    </recommendedName>
</protein>
<reference evidence="13" key="1">
    <citation type="submission" date="2020-03" db="EMBL/GenBank/DDBJ databases">
        <title>Schizocladia ischiensis organellar genomes: estimating the origin of multicellularity in heterokonts and the emergence of shallow ocean ecosystems.</title>
        <authorList>
            <person name="Phillips N.E."/>
            <person name="Braun E.L."/>
            <person name="Boore J."/>
            <person name="Cheda B."/>
            <person name="Salomon M.P."/>
        </authorList>
    </citation>
    <scope>NUCLEOTIDE SEQUENCE</scope>
</reference>
<gene>
    <name evidence="10 13" type="primary">rpl24</name>
</gene>
<evidence type="ECO:0000256" key="3">
    <source>
        <dbReference type="ARBA" id="ARBA00010618"/>
    </source>
</evidence>
<feature type="domain" description="KOW" evidence="12">
    <location>
        <begin position="6"/>
        <end position="33"/>
    </location>
</feature>
<keyword evidence="7 10" id="KW-0689">Ribosomal protein</keyword>
<comment type="function">
    <text evidence="1 10">One of two assembly initiator proteins, it binds directly to the 5'-end of the 23S rRNA, where it nucleates assembly of the 50S subunit.</text>
</comment>
<proteinExistence type="inferred from homology"/>
<geneLocation type="chloroplast" evidence="13"/>
<dbReference type="Pfam" id="PF00467">
    <property type="entry name" value="KOW"/>
    <property type="match status" value="1"/>
</dbReference>
<dbReference type="PROSITE" id="PS01108">
    <property type="entry name" value="RIBOSOMAL_L24"/>
    <property type="match status" value="1"/>
</dbReference>
<accession>A0A7S6UA09</accession>
<evidence type="ECO:0000256" key="1">
    <source>
        <dbReference type="ARBA" id="ARBA00004072"/>
    </source>
</evidence>
<evidence type="ECO:0000256" key="2">
    <source>
        <dbReference type="ARBA" id="ARBA00004229"/>
    </source>
</evidence>
<evidence type="ECO:0000313" key="13">
    <source>
        <dbReference type="EMBL" id="QOW07545.1"/>
    </source>
</evidence>
<evidence type="ECO:0000256" key="9">
    <source>
        <dbReference type="ARBA" id="ARBA00035282"/>
    </source>
</evidence>
<dbReference type="SMART" id="SM00739">
    <property type="entry name" value="KOW"/>
    <property type="match status" value="1"/>
</dbReference>
<dbReference type="EMBL" id="MT226925">
    <property type="protein sequence ID" value="QOW07545.1"/>
    <property type="molecule type" value="Genomic_DNA"/>
</dbReference>
<dbReference type="GO" id="GO:0006412">
    <property type="term" value="P:translation"/>
    <property type="evidence" value="ECO:0007669"/>
    <property type="project" value="UniProtKB-UniRule"/>
</dbReference>
<evidence type="ECO:0000256" key="4">
    <source>
        <dbReference type="ARBA" id="ARBA00011838"/>
    </source>
</evidence>